<evidence type="ECO:0000256" key="2">
    <source>
        <dbReference type="ARBA" id="ARBA00022723"/>
    </source>
</evidence>
<keyword evidence="3" id="KW-0677">Repeat</keyword>
<dbReference type="OMA" id="TRRSNCK"/>
<dbReference type="Gene3D" id="3.30.160.60">
    <property type="entry name" value="Classic Zinc Finger"/>
    <property type="match status" value="2"/>
</dbReference>
<dbReference type="VEuPathDB" id="FungiDB:ACLA_084830"/>
<keyword evidence="2" id="KW-0479">Metal-binding</keyword>
<accession>A1CU01</accession>
<dbReference type="GO" id="GO:0000981">
    <property type="term" value="F:DNA-binding transcription factor activity, RNA polymerase II-specific"/>
    <property type="evidence" value="ECO:0007669"/>
    <property type="project" value="TreeGrafter"/>
</dbReference>
<dbReference type="SMART" id="SM00355">
    <property type="entry name" value="ZnF_C2H2"/>
    <property type="match status" value="3"/>
</dbReference>
<evidence type="ECO:0000259" key="9">
    <source>
        <dbReference type="PROSITE" id="PS50157"/>
    </source>
</evidence>
<sequence length="392" mass="43049">MNWIPQPPVSVYVPSTSEDDVLMIEPAPCYVPEVQAHASYPSSTQPDIGLGITYNGMETQFSQLGFCSGPESVPLSTADWSDQLMPSVFNPSLEVNTLSAGPCYDSFGAPHDVSASPLSLYSPQTLSASPSYCSTLDMGNQDKMGCQPSHMWPSTPCSDTATFLEGWCEVKEEPEDCADPLLFADSSIVTGLQMSTSIPQLMVSNASSGLASSDAEGLDPLMNSDHTVKGCVQYDQEAVSPRNEDHMVPVNDKPSPKLPSASGLVCTLCGMRFTRRSNCREHIKRHDPSSRKQHPCDVCGKSFGRRTDLKRHVDSIHHGLRNFGCDQCERRFSRQDTLSRHKADGCRRKPRKSNPKSKETTELAQPVPSPSPNLHSYSEQTTRKRGSNNERF</sequence>
<evidence type="ECO:0000256" key="5">
    <source>
        <dbReference type="ARBA" id="ARBA00022833"/>
    </source>
</evidence>
<keyword evidence="11" id="KW-1185">Reference proteome</keyword>
<evidence type="ECO:0000256" key="6">
    <source>
        <dbReference type="ARBA" id="ARBA00023242"/>
    </source>
</evidence>
<dbReference type="KEGG" id="act:ACLA_084830"/>
<evidence type="ECO:0000256" key="4">
    <source>
        <dbReference type="ARBA" id="ARBA00022771"/>
    </source>
</evidence>
<dbReference type="PROSITE" id="PS50157">
    <property type="entry name" value="ZINC_FINGER_C2H2_2"/>
    <property type="match status" value="3"/>
</dbReference>
<proteinExistence type="predicted"/>
<organism evidence="10 11">
    <name type="scientific">Aspergillus clavatus (strain ATCC 1007 / CBS 513.65 / DSM 816 / NCTC 3887 / NRRL 1 / QM 1276 / 107)</name>
    <dbReference type="NCBI Taxonomy" id="344612"/>
    <lineage>
        <taxon>Eukaryota</taxon>
        <taxon>Fungi</taxon>
        <taxon>Dikarya</taxon>
        <taxon>Ascomycota</taxon>
        <taxon>Pezizomycotina</taxon>
        <taxon>Eurotiomycetes</taxon>
        <taxon>Eurotiomycetidae</taxon>
        <taxon>Eurotiales</taxon>
        <taxon>Aspergillaceae</taxon>
        <taxon>Aspergillus</taxon>
        <taxon>Aspergillus subgen. Fumigati</taxon>
    </lineage>
</organism>
<dbReference type="Pfam" id="PF00096">
    <property type="entry name" value="zf-C2H2"/>
    <property type="match status" value="2"/>
</dbReference>
<dbReference type="InterPro" id="IPR013087">
    <property type="entry name" value="Znf_C2H2_type"/>
</dbReference>
<dbReference type="eggNOG" id="KOG1721">
    <property type="taxonomic scope" value="Eukaryota"/>
</dbReference>
<dbReference type="RefSeq" id="XP_001268214.1">
    <property type="nucleotide sequence ID" value="XM_001268213.1"/>
</dbReference>
<evidence type="ECO:0000256" key="3">
    <source>
        <dbReference type="ARBA" id="ARBA00022737"/>
    </source>
</evidence>
<dbReference type="PANTHER" id="PTHR24394">
    <property type="entry name" value="ZINC FINGER PROTEIN"/>
    <property type="match status" value="1"/>
</dbReference>
<dbReference type="Pfam" id="PF13912">
    <property type="entry name" value="zf-C2H2_6"/>
    <property type="match status" value="1"/>
</dbReference>
<gene>
    <name evidence="10" type="ORF">ACLA_084830</name>
</gene>
<dbReference type="EMBL" id="DS027060">
    <property type="protein sequence ID" value="EAW06788.1"/>
    <property type="molecule type" value="Genomic_DNA"/>
</dbReference>
<dbReference type="GO" id="GO:0008270">
    <property type="term" value="F:zinc ion binding"/>
    <property type="evidence" value="ECO:0007669"/>
    <property type="project" value="UniProtKB-KW"/>
</dbReference>
<feature type="compositionally biased region" description="Basic and acidic residues" evidence="8">
    <location>
        <begin position="336"/>
        <end position="347"/>
    </location>
</feature>
<keyword evidence="4 7" id="KW-0863">Zinc-finger</keyword>
<evidence type="ECO:0000256" key="1">
    <source>
        <dbReference type="ARBA" id="ARBA00004123"/>
    </source>
</evidence>
<evidence type="ECO:0000313" key="10">
    <source>
        <dbReference type="EMBL" id="EAW06788.1"/>
    </source>
</evidence>
<evidence type="ECO:0000256" key="8">
    <source>
        <dbReference type="SAM" id="MobiDB-lite"/>
    </source>
</evidence>
<dbReference type="GO" id="GO:0005634">
    <property type="term" value="C:nucleus"/>
    <property type="evidence" value="ECO:0007669"/>
    <property type="project" value="UniProtKB-SubCell"/>
</dbReference>
<dbReference type="Proteomes" id="UP000006701">
    <property type="component" value="Unassembled WGS sequence"/>
</dbReference>
<dbReference type="GeneID" id="4700536"/>
<keyword evidence="5" id="KW-0862">Zinc</keyword>
<dbReference type="AlphaFoldDB" id="A1CU01"/>
<feature type="domain" description="C2H2-type" evidence="9">
    <location>
        <begin position="323"/>
        <end position="350"/>
    </location>
</feature>
<keyword evidence="6" id="KW-0539">Nucleus</keyword>
<name>A1CU01_ASPCL</name>
<dbReference type="HOGENOM" id="CLU_046018_0_0_1"/>
<feature type="domain" description="C2H2-type" evidence="9">
    <location>
        <begin position="264"/>
        <end position="291"/>
    </location>
</feature>
<dbReference type="InterPro" id="IPR036236">
    <property type="entry name" value="Znf_C2H2_sf"/>
</dbReference>
<evidence type="ECO:0000256" key="7">
    <source>
        <dbReference type="PROSITE-ProRule" id="PRU00042"/>
    </source>
</evidence>
<feature type="domain" description="C2H2-type" evidence="9">
    <location>
        <begin position="294"/>
        <end position="322"/>
    </location>
</feature>
<comment type="subcellular location">
    <subcellularLocation>
        <location evidence="1">Nucleus</location>
    </subcellularLocation>
</comment>
<dbReference type="PANTHER" id="PTHR24394:SF29">
    <property type="entry name" value="MYONEURIN"/>
    <property type="match status" value="1"/>
</dbReference>
<dbReference type="FunFam" id="3.30.160.60:FF:000446">
    <property type="entry name" value="Zinc finger protein"/>
    <property type="match status" value="1"/>
</dbReference>
<dbReference type="OrthoDB" id="6910977at2759"/>
<feature type="region of interest" description="Disordered" evidence="8">
    <location>
        <begin position="336"/>
        <end position="392"/>
    </location>
</feature>
<dbReference type="SUPFAM" id="SSF57667">
    <property type="entry name" value="beta-beta-alpha zinc fingers"/>
    <property type="match status" value="2"/>
</dbReference>
<dbReference type="PROSITE" id="PS00028">
    <property type="entry name" value="ZINC_FINGER_C2H2_1"/>
    <property type="match status" value="1"/>
</dbReference>
<reference evidence="10 11" key="1">
    <citation type="journal article" date="2008" name="PLoS Genet.">
        <title>Genomic islands in the pathogenic filamentous fungus Aspergillus fumigatus.</title>
        <authorList>
            <person name="Fedorova N.D."/>
            <person name="Khaldi N."/>
            <person name="Joardar V.S."/>
            <person name="Maiti R."/>
            <person name="Amedeo P."/>
            <person name="Anderson M.J."/>
            <person name="Crabtree J."/>
            <person name="Silva J.C."/>
            <person name="Badger J.H."/>
            <person name="Albarraq A."/>
            <person name="Angiuoli S."/>
            <person name="Bussey H."/>
            <person name="Bowyer P."/>
            <person name="Cotty P.J."/>
            <person name="Dyer P.S."/>
            <person name="Egan A."/>
            <person name="Galens K."/>
            <person name="Fraser-Liggett C.M."/>
            <person name="Haas B.J."/>
            <person name="Inman J.M."/>
            <person name="Kent R."/>
            <person name="Lemieux S."/>
            <person name="Malavazi I."/>
            <person name="Orvis J."/>
            <person name="Roemer T."/>
            <person name="Ronning C.M."/>
            <person name="Sundaram J.P."/>
            <person name="Sutton G."/>
            <person name="Turner G."/>
            <person name="Venter J.C."/>
            <person name="White O.R."/>
            <person name="Whitty B.R."/>
            <person name="Youngman P."/>
            <person name="Wolfe K.H."/>
            <person name="Goldman G.H."/>
            <person name="Wortman J.R."/>
            <person name="Jiang B."/>
            <person name="Denning D.W."/>
            <person name="Nierman W.C."/>
        </authorList>
    </citation>
    <scope>NUCLEOTIDE SEQUENCE [LARGE SCALE GENOMIC DNA]</scope>
    <source>
        <strain evidence="11">ATCC 1007 / CBS 513.65 / DSM 816 / NCTC 3887 / NRRL 1</strain>
    </source>
</reference>
<evidence type="ECO:0000313" key="11">
    <source>
        <dbReference type="Proteomes" id="UP000006701"/>
    </source>
</evidence>
<protein>
    <submittedName>
        <fullName evidence="10">C2H2 finger domain protein (Ezf), putative</fullName>
    </submittedName>
</protein>